<dbReference type="InterPro" id="IPR050428">
    <property type="entry name" value="TCS_sensor_his_kinase"/>
</dbReference>
<sequence>MYFRTRIFAISILTVSAVLAVVITLSWSRIMKVELDHLDARLCMEAKRIMPSRLQKKLDANNSPSNLSISSDTQLSGSRLIDDLVDKLRVSSPGQLMIFVESSESGILTTSEGTNVQDIISPLNWVSADLSEPTNKTTPLCQFAFFEHQQNQWRASLFQASHTQSFIAVDVAATTSQLRSTLRAALIVVIPFSLLLSILGAWFIAATTIRPIKRLHKSMDMVTEKDLSHRLPEHKEDKEFKMLIDAYNTMLDRLEDSFQQISRFTADAAHELKTPLTVLRGKLEQAVLSENPSQLDLNAILDEVGHLSAITRKLLLLSQADSGSMALHFEPINITGLLDELTDDMELLSDELVLDCSIERALMTKGDSVLLKQLLNNLLVNVMRYSLHDKGVTIQARQNESAIEVLISNVCFPMSNEIRSKLFERFYRGEPEHTQGKSGSGLGLSLAREIARAHGGDLTLEPSVKEVVTMRLLLPIVK</sequence>
<feature type="transmembrane region" description="Helical" evidence="11">
    <location>
        <begin position="184"/>
        <end position="205"/>
    </location>
</feature>
<keyword evidence="5" id="KW-0808">Transferase</keyword>
<dbReference type="Gene3D" id="6.10.340.10">
    <property type="match status" value="1"/>
</dbReference>
<feature type="transmembrane region" description="Helical" evidence="11">
    <location>
        <begin position="6"/>
        <end position="27"/>
    </location>
</feature>
<evidence type="ECO:0000256" key="4">
    <source>
        <dbReference type="ARBA" id="ARBA00022553"/>
    </source>
</evidence>
<keyword evidence="15" id="KW-1185">Reference proteome</keyword>
<dbReference type="InterPro" id="IPR003594">
    <property type="entry name" value="HATPase_dom"/>
</dbReference>
<dbReference type="Pfam" id="PF02518">
    <property type="entry name" value="HATPase_c"/>
    <property type="match status" value="1"/>
</dbReference>
<evidence type="ECO:0000256" key="6">
    <source>
        <dbReference type="ARBA" id="ARBA00022692"/>
    </source>
</evidence>
<evidence type="ECO:0000256" key="10">
    <source>
        <dbReference type="ARBA" id="ARBA00023136"/>
    </source>
</evidence>
<dbReference type="CDD" id="cd00075">
    <property type="entry name" value="HATPase"/>
    <property type="match status" value="1"/>
</dbReference>
<evidence type="ECO:0000256" key="8">
    <source>
        <dbReference type="ARBA" id="ARBA00022989"/>
    </source>
</evidence>
<organism evidence="14 15">
    <name type="scientific">Neptunomonas antarctica</name>
    <dbReference type="NCBI Taxonomy" id="619304"/>
    <lineage>
        <taxon>Bacteria</taxon>
        <taxon>Pseudomonadati</taxon>
        <taxon>Pseudomonadota</taxon>
        <taxon>Gammaproteobacteria</taxon>
        <taxon>Oceanospirillales</taxon>
        <taxon>Oceanospirillaceae</taxon>
        <taxon>Neptunomonas</taxon>
    </lineage>
</organism>
<dbReference type="SUPFAM" id="SSF47384">
    <property type="entry name" value="Homodimeric domain of signal transducing histidine kinase"/>
    <property type="match status" value="1"/>
</dbReference>
<dbReference type="SMART" id="SM00388">
    <property type="entry name" value="HisKA"/>
    <property type="match status" value="1"/>
</dbReference>
<comment type="catalytic activity">
    <reaction evidence="1">
        <text>ATP + protein L-histidine = ADP + protein N-phospho-L-histidine.</text>
        <dbReference type="EC" id="2.7.13.3"/>
    </reaction>
</comment>
<dbReference type="GO" id="GO:0005886">
    <property type="term" value="C:plasma membrane"/>
    <property type="evidence" value="ECO:0007669"/>
    <property type="project" value="TreeGrafter"/>
</dbReference>
<evidence type="ECO:0000256" key="7">
    <source>
        <dbReference type="ARBA" id="ARBA00022777"/>
    </source>
</evidence>
<name>A0A1N7M3F0_9GAMM</name>
<dbReference type="InterPro" id="IPR003660">
    <property type="entry name" value="HAMP_dom"/>
</dbReference>
<evidence type="ECO:0000256" key="5">
    <source>
        <dbReference type="ARBA" id="ARBA00022679"/>
    </source>
</evidence>
<dbReference type="CDD" id="cd06225">
    <property type="entry name" value="HAMP"/>
    <property type="match status" value="1"/>
</dbReference>
<accession>A0A1N7M3F0</accession>
<dbReference type="SMART" id="SM00387">
    <property type="entry name" value="HATPase_c"/>
    <property type="match status" value="1"/>
</dbReference>
<proteinExistence type="predicted"/>
<dbReference type="EMBL" id="FTOE01000005">
    <property type="protein sequence ID" value="SIS80572.1"/>
    <property type="molecule type" value="Genomic_DNA"/>
</dbReference>
<dbReference type="PRINTS" id="PR00344">
    <property type="entry name" value="BCTRLSENSOR"/>
</dbReference>
<dbReference type="RefSeq" id="WP_054340182.1">
    <property type="nucleotide sequence ID" value="NZ_FTOE01000005.1"/>
</dbReference>
<dbReference type="InterPro" id="IPR005467">
    <property type="entry name" value="His_kinase_dom"/>
</dbReference>
<dbReference type="InterPro" id="IPR036890">
    <property type="entry name" value="HATPase_C_sf"/>
</dbReference>
<evidence type="ECO:0000256" key="3">
    <source>
        <dbReference type="ARBA" id="ARBA00012438"/>
    </source>
</evidence>
<dbReference type="Pfam" id="PF00672">
    <property type="entry name" value="HAMP"/>
    <property type="match status" value="1"/>
</dbReference>
<dbReference type="InterPro" id="IPR003661">
    <property type="entry name" value="HisK_dim/P_dom"/>
</dbReference>
<keyword evidence="4" id="KW-0597">Phosphoprotein</keyword>
<keyword evidence="10 11" id="KW-0472">Membrane</keyword>
<dbReference type="InterPro" id="IPR004358">
    <property type="entry name" value="Sig_transdc_His_kin-like_C"/>
</dbReference>
<dbReference type="AlphaFoldDB" id="A0A1N7M3F0"/>
<dbReference type="OrthoDB" id="9809766at2"/>
<evidence type="ECO:0000256" key="9">
    <source>
        <dbReference type="ARBA" id="ARBA00023012"/>
    </source>
</evidence>
<dbReference type="Proteomes" id="UP000185999">
    <property type="component" value="Unassembled WGS sequence"/>
</dbReference>
<dbReference type="PANTHER" id="PTHR45436:SF5">
    <property type="entry name" value="SENSOR HISTIDINE KINASE TRCS"/>
    <property type="match status" value="1"/>
</dbReference>
<evidence type="ECO:0000256" key="2">
    <source>
        <dbReference type="ARBA" id="ARBA00004370"/>
    </source>
</evidence>
<dbReference type="PROSITE" id="PS50109">
    <property type="entry name" value="HIS_KIN"/>
    <property type="match status" value="1"/>
</dbReference>
<dbReference type="Gene3D" id="1.10.287.130">
    <property type="match status" value="1"/>
</dbReference>
<feature type="domain" description="HAMP" evidence="13">
    <location>
        <begin position="206"/>
        <end position="259"/>
    </location>
</feature>
<keyword evidence="8 11" id="KW-1133">Transmembrane helix</keyword>
<feature type="domain" description="Histidine kinase" evidence="12">
    <location>
        <begin position="267"/>
        <end position="478"/>
    </location>
</feature>
<evidence type="ECO:0000259" key="12">
    <source>
        <dbReference type="PROSITE" id="PS50109"/>
    </source>
</evidence>
<protein>
    <recommendedName>
        <fullName evidence="3">histidine kinase</fullName>
        <ecNumber evidence="3">2.7.13.3</ecNumber>
    </recommendedName>
</protein>
<keyword evidence="6 11" id="KW-0812">Transmembrane</keyword>
<evidence type="ECO:0000256" key="11">
    <source>
        <dbReference type="SAM" id="Phobius"/>
    </source>
</evidence>
<dbReference type="GO" id="GO:0000155">
    <property type="term" value="F:phosphorelay sensor kinase activity"/>
    <property type="evidence" value="ECO:0007669"/>
    <property type="project" value="InterPro"/>
</dbReference>
<reference evidence="15" key="1">
    <citation type="submission" date="2017-01" db="EMBL/GenBank/DDBJ databases">
        <authorList>
            <person name="Varghese N."/>
            <person name="Submissions S."/>
        </authorList>
    </citation>
    <scope>NUCLEOTIDE SEQUENCE [LARGE SCALE GENOMIC DNA]</scope>
    <source>
        <strain evidence="15">DSM 22306</strain>
    </source>
</reference>
<dbReference type="SUPFAM" id="SSF158472">
    <property type="entry name" value="HAMP domain-like"/>
    <property type="match status" value="1"/>
</dbReference>
<evidence type="ECO:0000313" key="15">
    <source>
        <dbReference type="Proteomes" id="UP000185999"/>
    </source>
</evidence>
<evidence type="ECO:0000256" key="1">
    <source>
        <dbReference type="ARBA" id="ARBA00000085"/>
    </source>
</evidence>
<dbReference type="Pfam" id="PF00512">
    <property type="entry name" value="HisKA"/>
    <property type="match status" value="1"/>
</dbReference>
<comment type="subcellular location">
    <subcellularLocation>
        <location evidence="2">Membrane</location>
    </subcellularLocation>
</comment>
<gene>
    <name evidence="14" type="ORF">SAMN05421760_105128</name>
</gene>
<evidence type="ECO:0000313" key="14">
    <source>
        <dbReference type="EMBL" id="SIS80572.1"/>
    </source>
</evidence>
<evidence type="ECO:0000259" key="13">
    <source>
        <dbReference type="PROSITE" id="PS50885"/>
    </source>
</evidence>
<dbReference type="SMART" id="SM00304">
    <property type="entry name" value="HAMP"/>
    <property type="match status" value="1"/>
</dbReference>
<keyword evidence="9" id="KW-0902">Two-component regulatory system</keyword>
<dbReference type="InterPro" id="IPR036097">
    <property type="entry name" value="HisK_dim/P_sf"/>
</dbReference>
<dbReference type="EC" id="2.7.13.3" evidence="3"/>
<keyword evidence="7 14" id="KW-0418">Kinase</keyword>
<dbReference type="CDD" id="cd00082">
    <property type="entry name" value="HisKA"/>
    <property type="match status" value="1"/>
</dbReference>
<dbReference type="PANTHER" id="PTHR45436">
    <property type="entry name" value="SENSOR HISTIDINE KINASE YKOH"/>
    <property type="match status" value="1"/>
</dbReference>
<dbReference type="SUPFAM" id="SSF55874">
    <property type="entry name" value="ATPase domain of HSP90 chaperone/DNA topoisomerase II/histidine kinase"/>
    <property type="match status" value="1"/>
</dbReference>
<dbReference type="STRING" id="619304.SAMN05421760_105128"/>
<dbReference type="Gene3D" id="3.30.565.10">
    <property type="entry name" value="Histidine kinase-like ATPase, C-terminal domain"/>
    <property type="match status" value="1"/>
</dbReference>
<dbReference type="PROSITE" id="PS50885">
    <property type="entry name" value="HAMP"/>
    <property type="match status" value="1"/>
</dbReference>